<dbReference type="PRINTS" id="PR00723">
    <property type="entry name" value="SUBTILISIN"/>
</dbReference>
<dbReference type="InterPro" id="IPR023828">
    <property type="entry name" value="Peptidase_S8_Ser-AS"/>
</dbReference>
<dbReference type="OrthoDB" id="206201at2759"/>
<dbReference type="EMBL" id="JAOQAZ010000018">
    <property type="protein sequence ID" value="KAJ4256760.1"/>
    <property type="molecule type" value="Genomic_DNA"/>
</dbReference>
<dbReference type="InterPro" id="IPR015500">
    <property type="entry name" value="Peptidase_S8_subtilisin-rel"/>
</dbReference>
<comment type="similarity">
    <text evidence="1 5">Belongs to the peptidase S8 family.</text>
</comment>
<evidence type="ECO:0000256" key="2">
    <source>
        <dbReference type="ARBA" id="ARBA00022670"/>
    </source>
</evidence>
<dbReference type="Proteomes" id="UP001152049">
    <property type="component" value="Unassembled WGS sequence"/>
</dbReference>
<proteinExistence type="inferred from homology"/>
<keyword evidence="6" id="KW-0812">Transmembrane</keyword>
<evidence type="ECO:0000256" key="1">
    <source>
        <dbReference type="ARBA" id="ARBA00011073"/>
    </source>
</evidence>
<feature type="active site" description="Charge relay system" evidence="5">
    <location>
        <position position="62"/>
    </location>
</feature>
<dbReference type="PROSITE" id="PS51892">
    <property type="entry name" value="SUBTILASE"/>
    <property type="match status" value="1"/>
</dbReference>
<keyword evidence="6" id="KW-1133">Transmembrane helix</keyword>
<feature type="domain" description="Peptidase S8/S53" evidence="7">
    <location>
        <begin position="16"/>
        <end position="258"/>
    </location>
</feature>
<evidence type="ECO:0000256" key="6">
    <source>
        <dbReference type="SAM" id="Phobius"/>
    </source>
</evidence>
<feature type="active site" description="Charge relay system" evidence="5">
    <location>
        <position position="243"/>
    </location>
</feature>
<feature type="transmembrane region" description="Helical" evidence="6">
    <location>
        <begin position="244"/>
        <end position="266"/>
    </location>
</feature>
<dbReference type="PANTHER" id="PTHR43399">
    <property type="entry name" value="SUBTILISIN-RELATED"/>
    <property type="match status" value="1"/>
</dbReference>
<evidence type="ECO:0000256" key="3">
    <source>
        <dbReference type="ARBA" id="ARBA00022801"/>
    </source>
</evidence>
<dbReference type="InterPro" id="IPR036852">
    <property type="entry name" value="Peptidase_S8/S53_dom_sf"/>
</dbReference>
<dbReference type="GO" id="GO:0004252">
    <property type="term" value="F:serine-type endopeptidase activity"/>
    <property type="evidence" value="ECO:0007669"/>
    <property type="project" value="UniProtKB-UniRule"/>
</dbReference>
<keyword evidence="6" id="KW-0472">Membrane</keyword>
<evidence type="ECO:0000313" key="8">
    <source>
        <dbReference type="EMBL" id="KAJ4256760.1"/>
    </source>
</evidence>
<sequence>MARTIPESGAESPRRIRIAVLDTGFDFDCNYVHGLRASERVKKEWCRSWVGDDVNDDDDELHGTNCAYLLHKAAPEADIYVGKVFSKNSVKFYEAENIAKAIRYAADTWDVDIISMSFGLRLPQTQGNRSEDDSMRHDYDKIIDDIKTAIRDASIKSPRLMFAAASNNGKNDPRAFPARYSPHVFCVHASDGYGEDGGINPKTEGGLNFMTLGMDVELIGKDKFSKGGRVLTKYKRVVRSGTSFATPIAAGIAATVLDLGARVRYFDHKMGKKMRRPEEMEKVLRLMSEAKDKFDGRLHYMAPWRF</sequence>
<organism evidence="8 9">
    <name type="scientific">Fusarium torreyae</name>
    <dbReference type="NCBI Taxonomy" id="1237075"/>
    <lineage>
        <taxon>Eukaryota</taxon>
        <taxon>Fungi</taxon>
        <taxon>Dikarya</taxon>
        <taxon>Ascomycota</taxon>
        <taxon>Pezizomycotina</taxon>
        <taxon>Sordariomycetes</taxon>
        <taxon>Hypocreomycetidae</taxon>
        <taxon>Hypocreales</taxon>
        <taxon>Nectriaceae</taxon>
        <taxon>Fusarium</taxon>
    </lineage>
</organism>
<reference evidence="8" key="1">
    <citation type="submission" date="2022-09" db="EMBL/GenBank/DDBJ databases">
        <title>Fusarium specimens isolated from Avocado Roots.</title>
        <authorList>
            <person name="Stajich J."/>
            <person name="Roper C."/>
            <person name="Heimlech-Rivalta G."/>
        </authorList>
    </citation>
    <scope>NUCLEOTIDE SEQUENCE</scope>
    <source>
        <strain evidence="8">CF00136</strain>
    </source>
</reference>
<keyword evidence="2 5" id="KW-0645">Protease</keyword>
<dbReference type="SUPFAM" id="SSF52743">
    <property type="entry name" value="Subtilisin-like"/>
    <property type="match status" value="1"/>
</dbReference>
<dbReference type="InterPro" id="IPR000209">
    <property type="entry name" value="Peptidase_S8/S53_dom"/>
</dbReference>
<evidence type="ECO:0000259" key="7">
    <source>
        <dbReference type="Pfam" id="PF00082"/>
    </source>
</evidence>
<accession>A0A9W8RW95</accession>
<dbReference type="GO" id="GO:0006508">
    <property type="term" value="P:proteolysis"/>
    <property type="evidence" value="ECO:0007669"/>
    <property type="project" value="UniProtKB-KW"/>
</dbReference>
<dbReference type="InterPro" id="IPR051048">
    <property type="entry name" value="Peptidase_S8/S53_subtilisin"/>
</dbReference>
<dbReference type="AlphaFoldDB" id="A0A9W8RW95"/>
<keyword evidence="9" id="KW-1185">Reference proteome</keyword>
<dbReference type="PROSITE" id="PS00138">
    <property type="entry name" value="SUBTILASE_SER"/>
    <property type="match status" value="1"/>
</dbReference>
<evidence type="ECO:0000313" key="9">
    <source>
        <dbReference type="Proteomes" id="UP001152049"/>
    </source>
</evidence>
<dbReference type="CDD" id="cd00306">
    <property type="entry name" value="Peptidases_S8_S53"/>
    <property type="match status" value="1"/>
</dbReference>
<keyword evidence="3 5" id="KW-0378">Hydrolase</keyword>
<protein>
    <recommendedName>
        <fullName evidence="7">Peptidase S8/S53 domain-containing protein</fullName>
    </recommendedName>
</protein>
<dbReference type="Pfam" id="PF00082">
    <property type="entry name" value="Peptidase_S8"/>
    <property type="match status" value="1"/>
</dbReference>
<keyword evidence="4 5" id="KW-0720">Serine protease</keyword>
<name>A0A9W8RW95_9HYPO</name>
<dbReference type="PANTHER" id="PTHR43399:SF4">
    <property type="entry name" value="CELL WALL-ASSOCIATED PROTEASE"/>
    <property type="match status" value="1"/>
</dbReference>
<comment type="caution">
    <text evidence="8">The sequence shown here is derived from an EMBL/GenBank/DDBJ whole genome shotgun (WGS) entry which is preliminary data.</text>
</comment>
<evidence type="ECO:0000256" key="5">
    <source>
        <dbReference type="PROSITE-ProRule" id="PRU01240"/>
    </source>
</evidence>
<evidence type="ECO:0000256" key="4">
    <source>
        <dbReference type="ARBA" id="ARBA00022825"/>
    </source>
</evidence>
<feature type="active site" description="Charge relay system" evidence="5">
    <location>
        <position position="22"/>
    </location>
</feature>
<gene>
    <name evidence="8" type="ORF">NW762_008856</name>
</gene>
<dbReference type="Gene3D" id="3.40.50.200">
    <property type="entry name" value="Peptidase S8/S53 domain"/>
    <property type="match status" value="1"/>
</dbReference>